<evidence type="ECO:0000313" key="4">
    <source>
        <dbReference type="Proteomes" id="UP001597418"/>
    </source>
</evidence>
<organism evidence="3 4">
    <name type="scientific">Sphingobacterium populi</name>
    <dbReference type="NCBI Taxonomy" id="1812824"/>
    <lineage>
        <taxon>Bacteria</taxon>
        <taxon>Pseudomonadati</taxon>
        <taxon>Bacteroidota</taxon>
        <taxon>Sphingobacteriia</taxon>
        <taxon>Sphingobacteriales</taxon>
        <taxon>Sphingobacteriaceae</taxon>
        <taxon>Sphingobacterium</taxon>
    </lineage>
</organism>
<sequence>MTKKSKYFKFVGMLSCIALWIFSIGVGTLHHHLPEDLQNAHDQHETHHRTNHDNADHCHHTHHDESNQECGICFLIHHNNPVVISYQSISFAVLAPFAIPTLATPYLLSFLDDSDSRALSLRGPPLA</sequence>
<keyword evidence="2" id="KW-0812">Transmembrane</keyword>
<reference evidence="4" key="1">
    <citation type="journal article" date="2019" name="Int. J. Syst. Evol. Microbiol.">
        <title>The Global Catalogue of Microorganisms (GCM) 10K type strain sequencing project: providing services to taxonomists for standard genome sequencing and annotation.</title>
        <authorList>
            <consortium name="The Broad Institute Genomics Platform"/>
            <consortium name="The Broad Institute Genome Sequencing Center for Infectious Disease"/>
            <person name="Wu L."/>
            <person name="Ma J."/>
        </authorList>
    </citation>
    <scope>NUCLEOTIDE SEQUENCE [LARGE SCALE GENOMIC DNA]</scope>
    <source>
        <strain evidence="4">KCTC 42247</strain>
    </source>
</reference>
<dbReference type="Proteomes" id="UP001597418">
    <property type="component" value="Unassembled WGS sequence"/>
</dbReference>
<gene>
    <name evidence="3" type="ORF">ACFSQ6_02800</name>
</gene>
<keyword evidence="2" id="KW-0472">Membrane</keyword>
<keyword evidence="2" id="KW-1133">Transmembrane helix</keyword>
<proteinExistence type="predicted"/>
<dbReference type="Pfam" id="PF11162">
    <property type="entry name" value="DUF2946"/>
    <property type="match status" value="1"/>
</dbReference>
<evidence type="ECO:0000313" key="3">
    <source>
        <dbReference type="EMBL" id="MFD2742314.1"/>
    </source>
</evidence>
<name>A0ABW5UC19_9SPHI</name>
<dbReference type="InterPro" id="IPR021333">
    <property type="entry name" value="DUF2946"/>
</dbReference>
<evidence type="ECO:0000256" key="2">
    <source>
        <dbReference type="SAM" id="Phobius"/>
    </source>
</evidence>
<feature type="region of interest" description="Disordered" evidence="1">
    <location>
        <begin position="40"/>
        <end position="61"/>
    </location>
</feature>
<comment type="caution">
    <text evidence="3">The sequence shown here is derived from an EMBL/GenBank/DDBJ whole genome shotgun (WGS) entry which is preliminary data.</text>
</comment>
<evidence type="ECO:0000256" key="1">
    <source>
        <dbReference type="SAM" id="MobiDB-lite"/>
    </source>
</evidence>
<dbReference type="EMBL" id="JBHUMB010000005">
    <property type="protein sequence ID" value="MFD2742314.1"/>
    <property type="molecule type" value="Genomic_DNA"/>
</dbReference>
<feature type="transmembrane region" description="Helical" evidence="2">
    <location>
        <begin position="7"/>
        <end position="29"/>
    </location>
</feature>
<protein>
    <submittedName>
        <fullName evidence="3">DUF2946 family protein</fullName>
    </submittedName>
</protein>
<feature type="transmembrane region" description="Helical" evidence="2">
    <location>
        <begin position="89"/>
        <end position="111"/>
    </location>
</feature>
<keyword evidence="4" id="KW-1185">Reference proteome</keyword>
<feature type="compositionally biased region" description="Basic and acidic residues" evidence="1">
    <location>
        <begin position="51"/>
        <end position="61"/>
    </location>
</feature>
<accession>A0ABW5UC19</accession>
<dbReference type="RefSeq" id="WP_156472451.1">
    <property type="nucleotide sequence ID" value="NZ_JBHUMB010000005.1"/>
</dbReference>